<dbReference type="EMBL" id="LT598447">
    <property type="protein sequence ID" value="SCV05142.1"/>
    <property type="molecule type" value="Genomic_DNA"/>
</dbReference>
<dbReference type="AlphaFoldDB" id="A0A1G4KL00"/>
<protein>
    <submittedName>
        <fullName evidence="2">LANO_0H00980g1_1</fullName>
    </submittedName>
</protein>
<evidence type="ECO:0000256" key="1">
    <source>
        <dbReference type="SAM" id="SignalP"/>
    </source>
</evidence>
<feature type="signal peptide" evidence="1">
    <location>
        <begin position="1"/>
        <end position="21"/>
    </location>
</feature>
<evidence type="ECO:0000313" key="3">
    <source>
        <dbReference type="Proteomes" id="UP000189911"/>
    </source>
</evidence>
<sequence>MLKTHWCVITLAFVLEQCVLGQLFDPQSYCNYEDGILECNVSKSGFNLELNIGSSRSASDSRMKTESLLDTFEDNKLNTTATLSGSSSRLDIGRSPAVLGNSFSRLGIGRSPVHSLETKRDFGGHFTGIFNPRASTPSFPAWLLSTIESVFSDSSKKPKMICLLSAQNNTCVEWVVFNPSAYPDGFYLDRVGFAQQCRTRGQSVKLKRASEKSIVFTCTGDKADKCRGQGVKLKESTDKLMECTCAGTRVDNCTASTSEMLLKQ</sequence>
<gene>
    <name evidence="2" type="ORF">LANO_0H00980G</name>
</gene>
<proteinExistence type="predicted"/>
<organism evidence="2 3">
    <name type="scientific">Lachancea nothofagi CBS 11611</name>
    <dbReference type="NCBI Taxonomy" id="1266666"/>
    <lineage>
        <taxon>Eukaryota</taxon>
        <taxon>Fungi</taxon>
        <taxon>Dikarya</taxon>
        <taxon>Ascomycota</taxon>
        <taxon>Saccharomycotina</taxon>
        <taxon>Saccharomycetes</taxon>
        <taxon>Saccharomycetales</taxon>
        <taxon>Saccharomycetaceae</taxon>
        <taxon>Lachancea</taxon>
    </lineage>
</organism>
<name>A0A1G4KL00_9SACH</name>
<keyword evidence="3" id="KW-1185">Reference proteome</keyword>
<dbReference type="Proteomes" id="UP000189911">
    <property type="component" value="Chromosome H"/>
</dbReference>
<accession>A0A1G4KL00</accession>
<keyword evidence="1" id="KW-0732">Signal</keyword>
<reference evidence="3" key="1">
    <citation type="submission" date="2016-03" db="EMBL/GenBank/DDBJ databases">
        <authorList>
            <person name="Devillers Hugo."/>
        </authorList>
    </citation>
    <scope>NUCLEOTIDE SEQUENCE [LARGE SCALE GENOMIC DNA]</scope>
</reference>
<evidence type="ECO:0000313" key="2">
    <source>
        <dbReference type="EMBL" id="SCV05142.1"/>
    </source>
</evidence>
<feature type="chain" id="PRO_5009236543" evidence="1">
    <location>
        <begin position="22"/>
        <end position="264"/>
    </location>
</feature>